<evidence type="ECO:0000313" key="1">
    <source>
        <dbReference type="EMBL" id="CAF4377021.1"/>
    </source>
</evidence>
<gene>
    <name evidence="1" type="ORF">UXM345_LOCUS37245</name>
</gene>
<sequence>MFSIQTTTTTTNTTNNIPLYTTAISKSPPTAHNINDNEYFPSLTKINLNYSSNMHIQINDVLKEKMLEIIEQAIQKICEALSQKFEQLTKRLLVRIAAEYKVLDKSTQGEANCLAEGR</sequence>
<dbReference type="AlphaFoldDB" id="A0A820MS95"/>
<comment type="caution">
    <text evidence="1">The sequence shown here is derived from an EMBL/GenBank/DDBJ whole genome shotgun (WGS) entry which is preliminary data.</text>
</comment>
<accession>A0A820MS95</accession>
<evidence type="ECO:0000313" key="2">
    <source>
        <dbReference type="Proteomes" id="UP000663842"/>
    </source>
</evidence>
<dbReference type="EMBL" id="CAJOBF010019607">
    <property type="protein sequence ID" value="CAF4377021.1"/>
    <property type="molecule type" value="Genomic_DNA"/>
</dbReference>
<protein>
    <submittedName>
        <fullName evidence="1">Uncharacterized protein</fullName>
    </submittedName>
</protein>
<name>A0A820MS95_9BILA</name>
<organism evidence="1 2">
    <name type="scientific">Rotaria magnacalcarata</name>
    <dbReference type="NCBI Taxonomy" id="392030"/>
    <lineage>
        <taxon>Eukaryota</taxon>
        <taxon>Metazoa</taxon>
        <taxon>Spiralia</taxon>
        <taxon>Gnathifera</taxon>
        <taxon>Rotifera</taxon>
        <taxon>Eurotatoria</taxon>
        <taxon>Bdelloidea</taxon>
        <taxon>Philodinida</taxon>
        <taxon>Philodinidae</taxon>
        <taxon>Rotaria</taxon>
    </lineage>
</organism>
<dbReference type="Proteomes" id="UP000663842">
    <property type="component" value="Unassembled WGS sequence"/>
</dbReference>
<proteinExistence type="predicted"/>
<reference evidence="1" key="1">
    <citation type="submission" date="2021-02" db="EMBL/GenBank/DDBJ databases">
        <authorList>
            <person name="Nowell W R."/>
        </authorList>
    </citation>
    <scope>NUCLEOTIDE SEQUENCE</scope>
</reference>